<keyword evidence="2" id="KW-1185">Reference proteome</keyword>
<protein>
    <submittedName>
        <fullName evidence="1">Uncharacterized protein</fullName>
    </submittedName>
</protein>
<dbReference type="Proteomes" id="UP000202081">
    <property type="component" value="Segment"/>
</dbReference>
<reference evidence="1 2" key="1">
    <citation type="journal article" date="2016" name="Virology">
        <title>The genomic content and context of auxiliary metabolic genes in marine cyanomyoviruses.</title>
        <authorList>
            <person name="Crummett L.T."/>
            <person name="Puxty R.J."/>
            <person name="Weihe C."/>
            <person name="Marston M.F."/>
            <person name="Martiny J.B."/>
        </authorList>
    </citation>
    <scope>NUCLEOTIDE SEQUENCE [LARGE SCALE GENOMIC DNA]</scope>
    <source>
        <strain evidence="1">0810PA29</strain>
    </source>
</reference>
<accession>A0A1D8KT12</accession>
<dbReference type="EMBL" id="KU686211">
    <property type="protein sequence ID" value="AOV61771.1"/>
    <property type="molecule type" value="Genomic_DNA"/>
</dbReference>
<evidence type="ECO:0000313" key="1">
    <source>
        <dbReference type="EMBL" id="AOV61771.1"/>
    </source>
</evidence>
<dbReference type="RefSeq" id="YP_009324239.1">
    <property type="nucleotide sequence ID" value="NC_031935.1"/>
</dbReference>
<gene>
    <name evidence="1" type="ORF">P29B0810_076</name>
</gene>
<dbReference type="KEGG" id="vg:30309148"/>
<name>A0A1D8KT12_9CAUD</name>
<evidence type="ECO:0000313" key="2">
    <source>
        <dbReference type="Proteomes" id="UP000202081"/>
    </source>
</evidence>
<organism evidence="1 2">
    <name type="scientific">Synechococcus phage S-WAM2</name>
    <dbReference type="NCBI Taxonomy" id="1815522"/>
    <lineage>
        <taxon>Viruses</taxon>
        <taxon>Duplodnaviria</taxon>
        <taxon>Heunggongvirae</taxon>
        <taxon>Uroviricota</taxon>
        <taxon>Caudoviricetes</taxon>
        <taxon>Pantevenvirales</taxon>
        <taxon>Kyanoviridae</taxon>
        <taxon>Cymopoleiavirus</taxon>
        <taxon>Cymopoleiavirus swam2</taxon>
    </lineage>
</organism>
<dbReference type="GeneID" id="30309148"/>
<proteinExistence type="predicted"/>
<dbReference type="OrthoDB" id="39873at10239"/>
<sequence length="61" mass="6804">MIKQHNGMFLTNETAANDPAVQGAMASYMQQLAREAAYRKAVREGRVATSQSGNWHISDRH</sequence>